<dbReference type="PANTHER" id="PTHR39203">
    <property type="entry name" value="CYTOPLASMIC PROTEIN-RELATED"/>
    <property type="match status" value="1"/>
</dbReference>
<reference evidence="2" key="1">
    <citation type="submission" date="2020-05" db="EMBL/GenBank/DDBJ databases">
        <authorList>
            <person name="Chiriac C."/>
            <person name="Salcher M."/>
            <person name="Ghai R."/>
            <person name="Kavagutti S V."/>
        </authorList>
    </citation>
    <scope>NUCLEOTIDE SEQUENCE</scope>
</reference>
<proteinExistence type="predicted"/>
<dbReference type="EMBL" id="CAFAZX010000087">
    <property type="protein sequence ID" value="CAB4845065.1"/>
    <property type="molecule type" value="Genomic_DNA"/>
</dbReference>
<dbReference type="InterPro" id="IPR009326">
    <property type="entry name" value="DUF984"/>
</dbReference>
<dbReference type="PANTHER" id="PTHR39203:SF1">
    <property type="entry name" value="CYTOPLASMIC PROTEIN"/>
    <property type="match status" value="1"/>
</dbReference>
<evidence type="ECO:0000313" key="2">
    <source>
        <dbReference type="EMBL" id="CAB4845065.1"/>
    </source>
</evidence>
<dbReference type="AlphaFoldDB" id="A0A6J7BIP2"/>
<accession>A0A6J7BIP2</accession>
<dbReference type="SMART" id="SM01022">
    <property type="entry name" value="ASCH"/>
    <property type="match status" value="1"/>
</dbReference>
<name>A0A6J7BIP2_9ZZZZ</name>
<organism evidence="2">
    <name type="scientific">freshwater metagenome</name>
    <dbReference type="NCBI Taxonomy" id="449393"/>
    <lineage>
        <taxon>unclassified sequences</taxon>
        <taxon>metagenomes</taxon>
        <taxon>ecological metagenomes</taxon>
    </lineage>
</organism>
<gene>
    <name evidence="2" type="ORF">UFOPK3241_01220</name>
</gene>
<sequence>MASRIRISSPAYRATLLFQATKLSIMTFPIVNGLRTIEFGNPGESRDKIISFLLDGNKRATAGTLEWDYIAENEPIETVGEKLAVLDNDNLHIATIQVNRVEIKRFADVPDEFALAEAEGDLSGDDFRDSHFAFWSNNGSRITDDTEIVLVYFDLIEDFRNSL</sequence>
<dbReference type="Gene3D" id="3.10.400.10">
    <property type="entry name" value="Sulfate adenylyltransferase"/>
    <property type="match status" value="1"/>
</dbReference>
<feature type="domain" description="ASCH" evidence="1">
    <location>
        <begin position="37"/>
        <end position="157"/>
    </location>
</feature>
<dbReference type="Pfam" id="PF04266">
    <property type="entry name" value="ASCH"/>
    <property type="match status" value="1"/>
</dbReference>
<protein>
    <submittedName>
        <fullName evidence="2">Unannotated protein</fullName>
    </submittedName>
</protein>
<dbReference type="SUPFAM" id="SSF88697">
    <property type="entry name" value="PUA domain-like"/>
    <property type="match status" value="1"/>
</dbReference>
<dbReference type="InterPro" id="IPR007374">
    <property type="entry name" value="ASCH_domain"/>
</dbReference>
<evidence type="ECO:0000259" key="1">
    <source>
        <dbReference type="SMART" id="SM01022"/>
    </source>
</evidence>
<dbReference type="InterPro" id="IPR015947">
    <property type="entry name" value="PUA-like_sf"/>
</dbReference>